<proteinExistence type="predicted"/>
<dbReference type="InterPro" id="IPR011650">
    <property type="entry name" value="Peptidase_M20_dimer"/>
</dbReference>
<evidence type="ECO:0000313" key="6">
    <source>
        <dbReference type="Proteomes" id="UP000076480"/>
    </source>
</evidence>
<gene>
    <name evidence="5" type="ORF">TY91_00480</name>
</gene>
<dbReference type="EMBL" id="JYDC01000004">
    <property type="protein sequence ID" value="KZL43296.1"/>
    <property type="molecule type" value="Genomic_DNA"/>
</dbReference>
<evidence type="ECO:0000259" key="4">
    <source>
        <dbReference type="Pfam" id="PF07687"/>
    </source>
</evidence>
<dbReference type="Proteomes" id="UP000076480">
    <property type="component" value="Unassembled WGS sequence"/>
</dbReference>
<dbReference type="InterPro" id="IPR051458">
    <property type="entry name" value="Cyt/Met_Dipeptidase"/>
</dbReference>
<comment type="caution">
    <text evidence="5">The sequence shown here is derived from an EMBL/GenBank/DDBJ whole genome shotgun (WGS) entry which is preliminary data.</text>
</comment>
<feature type="domain" description="Peptidase M20 dimerisation" evidence="4">
    <location>
        <begin position="186"/>
        <end position="338"/>
    </location>
</feature>
<keyword evidence="3" id="KW-0378">Hydrolase</keyword>
<dbReference type="Gene3D" id="3.30.70.360">
    <property type="match status" value="1"/>
</dbReference>
<dbReference type="GO" id="GO:0006508">
    <property type="term" value="P:proteolysis"/>
    <property type="evidence" value="ECO:0007669"/>
    <property type="project" value="UniProtKB-KW"/>
</dbReference>
<dbReference type="AlphaFoldDB" id="A0A166HWM3"/>
<evidence type="ECO:0000256" key="2">
    <source>
        <dbReference type="ARBA" id="ARBA00022723"/>
    </source>
</evidence>
<keyword evidence="6" id="KW-1185">Reference proteome</keyword>
<dbReference type="Gene3D" id="3.40.630.10">
    <property type="entry name" value="Zn peptidases"/>
    <property type="match status" value="1"/>
</dbReference>
<dbReference type="SUPFAM" id="SSF53187">
    <property type="entry name" value="Zn-dependent exopeptidases"/>
    <property type="match status" value="1"/>
</dbReference>
<organism evidence="5 6">
    <name type="scientific">Secundilactobacillus collinoides</name>
    <name type="common">Lactobacillus collinoides</name>
    <dbReference type="NCBI Taxonomy" id="33960"/>
    <lineage>
        <taxon>Bacteria</taxon>
        <taxon>Bacillati</taxon>
        <taxon>Bacillota</taxon>
        <taxon>Bacilli</taxon>
        <taxon>Lactobacillales</taxon>
        <taxon>Lactobacillaceae</taxon>
        <taxon>Secundilactobacillus</taxon>
    </lineage>
</organism>
<dbReference type="Pfam" id="PF01546">
    <property type="entry name" value="Peptidase_M20"/>
    <property type="match status" value="1"/>
</dbReference>
<reference evidence="5 6" key="1">
    <citation type="submission" date="2015-02" db="EMBL/GenBank/DDBJ databases">
        <title>Draft genome sequence of Lactobacillus collinoides CUPV2371 isolated from a natural cider, the first genome sequence of a strain of this species.</title>
        <authorList>
            <person name="Puertas A.I."/>
            <person name="Spano G."/>
            <person name="Capozzi V."/>
            <person name="Lamontanara A."/>
            <person name="Orru L."/>
            <person name="Duenas M.T."/>
        </authorList>
    </citation>
    <scope>NUCLEOTIDE SEQUENCE [LARGE SCALE GENOMIC DNA]</scope>
    <source>
        <strain evidence="5 6">237</strain>
    </source>
</reference>
<dbReference type="GO" id="GO:0008233">
    <property type="term" value="F:peptidase activity"/>
    <property type="evidence" value="ECO:0007669"/>
    <property type="project" value="UniProtKB-KW"/>
</dbReference>
<dbReference type="PANTHER" id="PTHR43270:SF8">
    <property type="entry name" value="DI- AND TRIPEPTIDASE DUG2-RELATED"/>
    <property type="match status" value="1"/>
</dbReference>
<protein>
    <recommendedName>
        <fullName evidence="4">Peptidase M20 dimerisation domain-containing protein</fullName>
    </recommendedName>
</protein>
<keyword evidence="2" id="KW-0479">Metal-binding</keyword>
<evidence type="ECO:0000313" key="5">
    <source>
        <dbReference type="EMBL" id="KZL43296.1"/>
    </source>
</evidence>
<keyword evidence="1" id="KW-0645">Protease</keyword>
<dbReference type="GO" id="GO:0046872">
    <property type="term" value="F:metal ion binding"/>
    <property type="evidence" value="ECO:0007669"/>
    <property type="project" value="UniProtKB-KW"/>
</dbReference>
<sequence length="445" mass="49529">MEISKAISNLSDLIACKGVSDSGEGIQESVQFLKQFLRSHLNAEVTIVKAENDGNPIILATVKGIKKDAIMFYGHYDVMDPGDLNKWDSDPFKLTRRNGKLYARGAGDNRGQLMASIQGVEQYLNSIEGMPPQTIMFFIEGEEEQGSRNLFATVAKHTDKLKNVELVLAVDGSISSSGKHVLRLGCRGLLGFHVQIQTGSHSNHSGNTGNIMSNAFIEFQKILNQIYDFDTDKVLLPHFYDGVKEPTTQQMDWIDKLPFNVEKINKSNGFKMKAMTKQDYYANLMFRPTFNVSGIMSGYTGQGVKTIVPNQLTAKVDFRLVGEQNVTEIEKGIKQLFKPYVDSGLLTFTFYHQIPPSTSEINLDTIHLLQKSVKNIGEDLVVEPIMPGAVPNYVWTELIHKPVITLPLANFDQNNHSFNENISVKAYESGINIVSATTQALSERG</sequence>
<dbReference type="PATRIC" id="fig|33960.6.peg.2272"/>
<evidence type="ECO:0000256" key="3">
    <source>
        <dbReference type="ARBA" id="ARBA00022801"/>
    </source>
</evidence>
<name>A0A166HWM3_SECCO</name>
<accession>A0A166HWM3</accession>
<dbReference type="PANTHER" id="PTHR43270">
    <property type="entry name" value="BETA-ALA-HIS DIPEPTIDASE"/>
    <property type="match status" value="1"/>
</dbReference>
<dbReference type="Pfam" id="PF07687">
    <property type="entry name" value="M20_dimer"/>
    <property type="match status" value="1"/>
</dbReference>
<evidence type="ECO:0000256" key="1">
    <source>
        <dbReference type="ARBA" id="ARBA00022670"/>
    </source>
</evidence>
<dbReference type="InterPro" id="IPR002933">
    <property type="entry name" value="Peptidase_M20"/>
</dbReference>